<sequence length="310" mass="33372">MAERVVITGGAGFIGSHLARRCVAEGLDVHLIVRPSSSLHRLAGEIDRLTVHTADLGDEPRLRALLARIAPDRVFHLAARTRGADAADTLADARNLLLLLQLLAEQDRPPSVVVRTGSIAEYGTGPLPYREDQHEEPETPYAVAHVIGTEQLRRLASMLTFPVVTVRLALVYGPGQSEDFLIPAMIRRCLEGQPLTVRHPDDRRDLLHIDDAVEGLMQLSEAKLMGHTVVNLATGVAPSMREAAKLVLAATGADPALVTLSDTQPGRTPSELRAAPDLAQSLVGWKAALNLADGIEKTVSAMRSHDRIAA</sequence>
<dbReference type="EMBL" id="CP018221">
    <property type="protein sequence ID" value="API58430.1"/>
    <property type="molecule type" value="Genomic_DNA"/>
</dbReference>
<organism evidence="4 5">
    <name type="scientific">Tardibacter chloracetimidivorans</name>
    <dbReference type="NCBI Taxonomy" id="1921510"/>
    <lineage>
        <taxon>Bacteria</taxon>
        <taxon>Pseudomonadati</taxon>
        <taxon>Pseudomonadota</taxon>
        <taxon>Alphaproteobacteria</taxon>
        <taxon>Sphingomonadales</taxon>
        <taxon>Sphingomonadaceae</taxon>
        <taxon>Tardibacter</taxon>
    </lineage>
</organism>
<protein>
    <recommendedName>
        <fullName evidence="3">NAD-dependent epimerase/dehydratase domain-containing protein</fullName>
    </recommendedName>
</protein>
<evidence type="ECO:0000313" key="4">
    <source>
        <dbReference type="EMBL" id="API58430.1"/>
    </source>
</evidence>
<dbReference type="AlphaFoldDB" id="A0A1L3ZS45"/>
<dbReference type="Proteomes" id="UP000182063">
    <property type="component" value="Chromosome"/>
</dbReference>
<evidence type="ECO:0000256" key="2">
    <source>
        <dbReference type="ARBA" id="ARBA00007637"/>
    </source>
</evidence>
<feature type="domain" description="NAD-dependent epimerase/dehydratase" evidence="3">
    <location>
        <begin position="5"/>
        <end position="222"/>
    </location>
</feature>
<dbReference type="PANTHER" id="PTHR43000">
    <property type="entry name" value="DTDP-D-GLUCOSE 4,6-DEHYDRATASE-RELATED"/>
    <property type="match status" value="1"/>
</dbReference>
<evidence type="ECO:0000313" key="5">
    <source>
        <dbReference type="Proteomes" id="UP000182063"/>
    </source>
</evidence>
<proteinExistence type="inferred from homology"/>
<dbReference type="Gene3D" id="3.40.50.720">
    <property type="entry name" value="NAD(P)-binding Rossmann-like Domain"/>
    <property type="match status" value="1"/>
</dbReference>
<dbReference type="Pfam" id="PF01370">
    <property type="entry name" value="Epimerase"/>
    <property type="match status" value="1"/>
</dbReference>
<keyword evidence="5" id="KW-1185">Reference proteome</keyword>
<dbReference type="OrthoDB" id="9779041at2"/>
<dbReference type="RefSeq" id="WP_072596003.1">
    <property type="nucleotide sequence ID" value="NZ_CP018221.1"/>
</dbReference>
<reference evidence="5" key="1">
    <citation type="submission" date="2016-11" db="EMBL/GenBank/DDBJ databases">
        <title>Complete Genome Sequence of alachlor-degrading Sphingomonas sp. strain JJ-A5.</title>
        <authorList>
            <person name="Lee H."/>
            <person name="Ka J.-O."/>
        </authorList>
    </citation>
    <scope>NUCLEOTIDE SEQUENCE [LARGE SCALE GENOMIC DNA]</scope>
    <source>
        <strain evidence="5">JJ-A5</strain>
    </source>
</reference>
<dbReference type="InterPro" id="IPR036291">
    <property type="entry name" value="NAD(P)-bd_dom_sf"/>
</dbReference>
<name>A0A1L3ZS45_9SPHN</name>
<comment type="pathway">
    <text evidence="1">Bacterial outer membrane biogenesis; LPS O-antigen biosynthesis.</text>
</comment>
<comment type="similarity">
    <text evidence="2">Belongs to the NAD(P)-dependent epimerase/dehydratase family.</text>
</comment>
<dbReference type="SUPFAM" id="SSF51735">
    <property type="entry name" value="NAD(P)-binding Rossmann-fold domains"/>
    <property type="match status" value="1"/>
</dbReference>
<gene>
    <name evidence="4" type="ORF">BSL82_03205</name>
</gene>
<dbReference type="Gene3D" id="3.90.25.10">
    <property type="entry name" value="UDP-galactose 4-epimerase, domain 1"/>
    <property type="match status" value="1"/>
</dbReference>
<dbReference type="KEGG" id="sphj:BSL82_03205"/>
<evidence type="ECO:0000256" key="1">
    <source>
        <dbReference type="ARBA" id="ARBA00005125"/>
    </source>
</evidence>
<dbReference type="InterPro" id="IPR001509">
    <property type="entry name" value="Epimerase_deHydtase"/>
</dbReference>
<dbReference type="STRING" id="1921510.BSL82_03205"/>
<accession>A0A1L3ZS45</accession>
<evidence type="ECO:0000259" key="3">
    <source>
        <dbReference type="Pfam" id="PF01370"/>
    </source>
</evidence>